<accession>A0A2U9IBB8</accession>
<evidence type="ECO:0008006" key="4">
    <source>
        <dbReference type="Google" id="ProtNLM"/>
    </source>
</evidence>
<dbReference type="InterPro" id="IPR024524">
    <property type="entry name" value="DUF3800"/>
</dbReference>
<evidence type="ECO:0000256" key="1">
    <source>
        <dbReference type="SAM" id="Phobius"/>
    </source>
</evidence>
<keyword evidence="1" id="KW-0812">Transmembrane</keyword>
<dbReference type="Pfam" id="PF12686">
    <property type="entry name" value="DUF3800"/>
    <property type="match status" value="1"/>
</dbReference>
<dbReference type="Proteomes" id="UP000248044">
    <property type="component" value="Chromosome"/>
</dbReference>
<sequence>MKKYYVYVDESYKENIFALSVIWVKNPAEADRIKADAVRKINKKYHFHFKNDKYNIRRIFLLAILNSKINFGIILFNKIPRCCKDYARYYIAEVINNSPFDENSQLIITIKGIEDWINRKKCNIYDESINFVQKRIFYRIKYNDRSGLEIADYIASVYVYCIFNNFDLCKSIKEKIRFKVNENI</sequence>
<name>A0A2U9IBB8_9CREN</name>
<keyword evidence="1" id="KW-1133">Transmembrane helix</keyword>
<keyword evidence="3" id="KW-1185">Reference proteome</keyword>
<dbReference type="KEGG" id="abri:DFR85_00435"/>
<evidence type="ECO:0000313" key="2">
    <source>
        <dbReference type="EMBL" id="AWR93300.1"/>
    </source>
</evidence>
<organism evidence="2 3">
    <name type="scientific">Acidianus brierleyi</name>
    <dbReference type="NCBI Taxonomy" id="41673"/>
    <lineage>
        <taxon>Archaea</taxon>
        <taxon>Thermoproteota</taxon>
        <taxon>Thermoprotei</taxon>
        <taxon>Sulfolobales</taxon>
        <taxon>Sulfolobaceae</taxon>
        <taxon>Acidianus</taxon>
    </lineage>
</organism>
<dbReference type="OrthoDB" id="377262at2157"/>
<dbReference type="EMBL" id="CP029289">
    <property type="protein sequence ID" value="AWR93300.1"/>
    <property type="molecule type" value="Genomic_DNA"/>
</dbReference>
<dbReference type="AlphaFoldDB" id="A0A2U9IBB8"/>
<reference evidence="2 3" key="1">
    <citation type="submission" date="2018-05" db="EMBL/GenBank/DDBJ databases">
        <title>Complete Genome Sequences of Extremely Thermoacidophilic, Metal-Mobilizing Type-Strain Members of the Archaeal Family Sulfolobaceae: Acidianus brierleyi DSM-1651T, Acidianus sulfidivorans DSM-18786T, Metallosphaera hakonensis DSM-7519T, and Metallosphaera prunae DSM-10039T.</title>
        <authorList>
            <person name="Counts J.A."/>
            <person name="Kelly R.M."/>
        </authorList>
    </citation>
    <scope>NUCLEOTIDE SEQUENCE [LARGE SCALE GENOMIC DNA]</scope>
    <source>
        <strain evidence="2 3">DSM 1651</strain>
    </source>
</reference>
<gene>
    <name evidence="2" type="ORF">DFR85_00435</name>
</gene>
<protein>
    <recommendedName>
        <fullName evidence="4">DUF3800 domain-containing protein</fullName>
    </recommendedName>
</protein>
<keyword evidence="1" id="KW-0472">Membrane</keyword>
<evidence type="ECO:0000313" key="3">
    <source>
        <dbReference type="Proteomes" id="UP000248044"/>
    </source>
</evidence>
<proteinExistence type="predicted"/>
<feature type="transmembrane region" description="Helical" evidence="1">
    <location>
        <begin position="59"/>
        <end position="76"/>
    </location>
</feature>
<dbReference type="GeneID" id="36830577"/>
<dbReference type="RefSeq" id="WP_110269184.1">
    <property type="nucleotide sequence ID" value="NZ_CP029289.2"/>
</dbReference>